<name>A0AAP0B2N7_9ASPA</name>
<evidence type="ECO:0000256" key="1">
    <source>
        <dbReference type="SAM" id="MobiDB-lite"/>
    </source>
</evidence>
<dbReference type="SMART" id="SM01054">
    <property type="entry name" value="CaM_binding"/>
    <property type="match status" value="1"/>
</dbReference>
<dbReference type="PANTHER" id="PTHR33923:SF2">
    <property type="entry name" value="CALMODULIN-BINDING PROTEIN-RELATED"/>
    <property type="match status" value="1"/>
</dbReference>
<protein>
    <recommendedName>
        <fullName evidence="2">Calmodulin-binding domain-containing protein</fullName>
    </recommendedName>
</protein>
<dbReference type="EMBL" id="JBBWWQ010000016">
    <property type="protein sequence ID" value="KAK8925789.1"/>
    <property type="molecule type" value="Genomic_DNA"/>
</dbReference>
<dbReference type="Pfam" id="PF07839">
    <property type="entry name" value="CaM_binding"/>
    <property type="match status" value="1"/>
</dbReference>
<dbReference type="AlphaFoldDB" id="A0AAP0B2N7"/>
<feature type="region of interest" description="Disordered" evidence="1">
    <location>
        <begin position="19"/>
        <end position="60"/>
    </location>
</feature>
<dbReference type="InterPro" id="IPR012417">
    <property type="entry name" value="CaM-bd_dom_pln"/>
</dbReference>
<reference evidence="3 4" key="1">
    <citation type="journal article" date="2022" name="Nat. Plants">
        <title>Genomes of leafy and leafless Platanthera orchids illuminate the evolution of mycoheterotrophy.</title>
        <authorList>
            <person name="Li M.H."/>
            <person name="Liu K.W."/>
            <person name="Li Z."/>
            <person name="Lu H.C."/>
            <person name="Ye Q.L."/>
            <person name="Zhang D."/>
            <person name="Wang J.Y."/>
            <person name="Li Y.F."/>
            <person name="Zhong Z.M."/>
            <person name="Liu X."/>
            <person name="Yu X."/>
            <person name="Liu D.K."/>
            <person name="Tu X.D."/>
            <person name="Liu B."/>
            <person name="Hao Y."/>
            <person name="Liao X.Y."/>
            <person name="Jiang Y.T."/>
            <person name="Sun W.H."/>
            <person name="Chen J."/>
            <person name="Chen Y.Q."/>
            <person name="Ai Y."/>
            <person name="Zhai J.W."/>
            <person name="Wu S.S."/>
            <person name="Zhou Z."/>
            <person name="Hsiao Y.Y."/>
            <person name="Wu W.L."/>
            <person name="Chen Y.Y."/>
            <person name="Lin Y.F."/>
            <person name="Hsu J.L."/>
            <person name="Li C.Y."/>
            <person name="Wang Z.W."/>
            <person name="Zhao X."/>
            <person name="Zhong W.Y."/>
            <person name="Ma X.K."/>
            <person name="Ma L."/>
            <person name="Huang J."/>
            <person name="Chen G.Z."/>
            <person name="Huang M.Z."/>
            <person name="Huang L."/>
            <person name="Peng D.H."/>
            <person name="Luo Y.B."/>
            <person name="Zou S.Q."/>
            <person name="Chen S.P."/>
            <person name="Lan S."/>
            <person name="Tsai W.C."/>
            <person name="Van de Peer Y."/>
            <person name="Liu Z.J."/>
        </authorList>
    </citation>
    <scope>NUCLEOTIDE SEQUENCE [LARGE SCALE GENOMIC DNA]</scope>
    <source>
        <strain evidence="3">Lor287</strain>
    </source>
</reference>
<comment type="caution">
    <text evidence="3">The sequence shown here is derived from an EMBL/GenBank/DDBJ whole genome shotgun (WGS) entry which is preliminary data.</text>
</comment>
<evidence type="ECO:0000313" key="3">
    <source>
        <dbReference type="EMBL" id="KAK8925789.1"/>
    </source>
</evidence>
<organism evidence="3 4">
    <name type="scientific">Platanthera zijinensis</name>
    <dbReference type="NCBI Taxonomy" id="2320716"/>
    <lineage>
        <taxon>Eukaryota</taxon>
        <taxon>Viridiplantae</taxon>
        <taxon>Streptophyta</taxon>
        <taxon>Embryophyta</taxon>
        <taxon>Tracheophyta</taxon>
        <taxon>Spermatophyta</taxon>
        <taxon>Magnoliopsida</taxon>
        <taxon>Liliopsida</taxon>
        <taxon>Asparagales</taxon>
        <taxon>Orchidaceae</taxon>
        <taxon>Orchidoideae</taxon>
        <taxon>Orchideae</taxon>
        <taxon>Orchidinae</taxon>
        <taxon>Platanthera</taxon>
    </lineage>
</organism>
<accession>A0AAP0B2N7</accession>
<dbReference type="GO" id="GO:0005516">
    <property type="term" value="F:calmodulin binding"/>
    <property type="evidence" value="ECO:0007669"/>
    <property type="project" value="InterPro"/>
</dbReference>
<dbReference type="Proteomes" id="UP001418222">
    <property type="component" value="Unassembled WGS sequence"/>
</dbReference>
<dbReference type="PANTHER" id="PTHR33923">
    <property type="entry name" value="CALMODULIN-BINDING PROTEIN-RELATED"/>
    <property type="match status" value="1"/>
</dbReference>
<feature type="region of interest" description="Disordered" evidence="1">
    <location>
        <begin position="145"/>
        <end position="172"/>
    </location>
</feature>
<dbReference type="InterPro" id="IPR044681">
    <property type="entry name" value="PICBP-like"/>
</dbReference>
<gene>
    <name evidence="3" type="ORF">KSP39_PZI018122</name>
</gene>
<proteinExistence type="predicted"/>
<evidence type="ECO:0000313" key="4">
    <source>
        <dbReference type="Proteomes" id="UP001418222"/>
    </source>
</evidence>
<feature type="domain" description="Calmodulin-binding" evidence="2">
    <location>
        <begin position="256"/>
        <end position="371"/>
    </location>
</feature>
<feature type="compositionally biased region" description="Low complexity" evidence="1">
    <location>
        <begin position="26"/>
        <end position="47"/>
    </location>
</feature>
<sequence length="378" mass="42851">MRIASTEAPIQASTCLKSKEKLQVRIDSSSSSNKIKNTKNSSQNSISPRPASPNPAAKDLEKSLKPLRSPMKKNSGAGIRHTVNLSRATCSTAIKVARNPDSLELNEPKAKLCTYSYCSLHNQKQEAPLPVVKCFLRAKRQSFEAQNRMNQKKKSSGSKNDQNTVQKIQDERSRDEAEIVDIVCRINGMMLEDCEKSNQLQDFYSVTSFEDYDEEDKNSEISMEVFDELQGEYLEIEKVTRKSNTDGDISDELACEKEKITNSTSLISKNPLTKLSNSPKAKFNSTMRRIPTENHENNAREFNPRTPRFLPPKTEAATAEKVTLKHQPMEERKTAEEWMIDYALRQTLRRMAPARKRKVSLLVAAFESVIQQELKTRG</sequence>
<feature type="compositionally biased region" description="Polar residues" evidence="1">
    <location>
        <begin position="157"/>
        <end position="167"/>
    </location>
</feature>
<keyword evidence="4" id="KW-1185">Reference proteome</keyword>
<evidence type="ECO:0000259" key="2">
    <source>
        <dbReference type="SMART" id="SM01054"/>
    </source>
</evidence>